<comment type="caution">
    <text evidence="2">The sequence shown here is derived from an EMBL/GenBank/DDBJ whole genome shotgun (WGS) entry which is preliminary data.</text>
</comment>
<organism evidence="2 3">
    <name type="scientific">Apiospora saccharicola</name>
    <dbReference type="NCBI Taxonomy" id="335842"/>
    <lineage>
        <taxon>Eukaryota</taxon>
        <taxon>Fungi</taxon>
        <taxon>Dikarya</taxon>
        <taxon>Ascomycota</taxon>
        <taxon>Pezizomycotina</taxon>
        <taxon>Sordariomycetes</taxon>
        <taxon>Xylariomycetidae</taxon>
        <taxon>Amphisphaeriales</taxon>
        <taxon>Apiosporaceae</taxon>
        <taxon>Apiospora</taxon>
    </lineage>
</organism>
<feature type="compositionally biased region" description="Polar residues" evidence="1">
    <location>
        <begin position="602"/>
        <end position="615"/>
    </location>
</feature>
<dbReference type="EMBL" id="JAQQWM010000003">
    <property type="protein sequence ID" value="KAK8072281.1"/>
    <property type="molecule type" value="Genomic_DNA"/>
</dbReference>
<dbReference type="Gene3D" id="1.25.40.10">
    <property type="entry name" value="Tetratricopeptide repeat domain"/>
    <property type="match status" value="1"/>
</dbReference>
<evidence type="ECO:0000256" key="1">
    <source>
        <dbReference type="SAM" id="MobiDB-lite"/>
    </source>
</evidence>
<dbReference type="PANTHER" id="PTHR15696:SF0">
    <property type="entry name" value="TELOMERASE-BINDING PROTEIN EST1A"/>
    <property type="match status" value="1"/>
</dbReference>
<feature type="compositionally biased region" description="Pro residues" evidence="1">
    <location>
        <begin position="58"/>
        <end position="68"/>
    </location>
</feature>
<evidence type="ECO:0000313" key="3">
    <source>
        <dbReference type="Proteomes" id="UP001446871"/>
    </source>
</evidence>
<feature type="region of interest" description="Disordered" evidence="1">
    <location>
        <begin position="1"/>
        <end position="73"/>
    </location>
</feature>
<feature type="region of interest" description="Disordered" evidence="1">
    <location>
        <begin position="533"/>
        <end position="615"/>
    </location>
</feature>
<sequence>MKGHGALEDSSSRPGVGDISPVSRPRAITKTVQVGKLWGPNDPGPSYSRRNLKKRAPEPPARLQPPRPCVDDIDVSDENEAYVPQLKTRPIDHLQLVAEVKGIYAGLVMVESKCIEVDNAQNHAQNQEAKLNNEQWQALIALHRTLLHEHHDFFLASQHPTASSSLRKLGAKYYMPGRMWKHGIHAFLELLRHRLPASLEHMLTFIYLAYSMMDLLYETAPTFEASWMKCLGDLGQYRMAIEDDICDREVSRRWYTKASDIVPGTGSGRLYHHLDILAHPNALKRLYLYSKALSKDTPFTRVPETDGGISNPFLSPAAPALQRLSPRRRGRGTRKNNAYWKHQSQDSMPDFFRARDCPFADSNGKLVVPALADLDSGLRMSGPEDFLIMSPAYAKQIGRFDDMSTEFEYPGLYDVSGQPTPMRGIIKDVAFRLRGCSETFRNDFFVSDLLGNEGLAGVDIMFGAKFMQDHFASLFRHIYAGATFVGNEIKSVFTQILNSGSSVKAKVQSLLDCVRSNAGKMFDTSSACRNPGSWAWWGPKKKKEGAREREEREKKEGAREREEREKQEEARKMHSARLEWGRRTQEAAARGNNAGSHGQGPIDNSGSSQAKRNPQ</sequence>
<feature type="compositionally biased region" description="Basic and acidic residues" evidence="1">
    <location>
        <begin position="1"/>
        <end position="11"/>
    </location>
</feature>
<accession>A0ABR1VM02</accession>
<protein>
    <recommendedName>
        <fullName evidence="4">DNA/RNA-binding domain-containing protein</fullName>
    </recommendedName>
</protein>
<dbReference type="Proteomes" id="UP001446871">
    <property type="component" value="Unassembled WGS sequence"/>
</dbReference>
<proteinExistence type="predicted"/>
<reference evidence="2 3" key="1">
    <citation type="submission" date="2023-01" db="EMBL/GenBank/DDBJ databases">
        <title>Analysis of 21 Apiospora genomes using comparative genomics revels a genus with tremendous synthesis potential of carbohydrate active enzymes and secondary metabolites.</title>
        <authorList>
            <person name="Sorensen T."/>
        </authorList>
    </citation>
    <scope>NUCLEOTIDE SEQUENCE [LARGE SCALE GENOMIC DNA]</scope>
    <source>
        <strain evidence="2 3">CBS 83171</strain>
    </source>
</reference>
<keyword evidence="3" id="KW-1185">Reference proteome</keyword>
<evidence type="ECO:0008006" key="4">
    <source>
        <dbReference type="Google" id="ProtNLM"/>
    </source>
</evidence>
<feature type="compositionally biased region" description="Basic and acidic residues" evidence="1">
    <location>
        <begin position="545"/>
        <end position="585"/>
    </location>
</feature>
<name>A0ABR1VM02_9PEZI</name>
<dbReference type="SUPFAM" id="SSF48452">
    <property type="entry name" value="TPR-like"/>
    <property type="match status" value="1"/>
</dbReference>
<dbReference type="InterPro" id="IPR045153">
    <property type="entry name" value="Est1/Ebs1-like"/>
</dbReference>
<evidence type="ECO:0000313" key="2">
    <source>
        <dbReference type="EMBL" id="KAK8072281.1"/>
    </source>
</evidence>
<dbReference type="PANTHER" id="PTHR15696">
    <property type="entry name" value="SMG-7 SUPPRESSOR WITH MORPHOLOGICAL EFFECT ON GENITALIA PROTEIN 7"/>
    <property type="match status" value="1"/>
</dbReference>
<gene>
    <name evidence="2" type="ORF">PG996_005629</name>
</gene>
<dbReference type="InterPro" id="IPR011990">
    <property type="entry name" value="TPR-like_helical_dom_sf"/>
</dbReference>